<accession>Q85WU7</accession>
<sequence>MELKPKIYQLTFRGYIRILNIADRLPSFVLNQYLFMHKRSSNR</sequence>
<dbReference type="EMBL" id="AY228468">
    <property type="protein sequence ID" value="AAO74122.1"/>
    <property type="molecule type" value="Genomic_DNA"/>
</dbReference>
<keyword evidence="1" id="KW-0150">Chloroplast</keyword>
<keyword evidence="1" id="KW-0934">Plastid</keyword>
<reference evidence="1" key="1">
    <citation type="submission" date="2007-04" db="EMBL/GenBank/DDBJ databases">
        <authorList>
            <person name="Noh E.W."/>
            <person name="Lee J.S."/>
            <person name="Choi Y.I."/>
            <person name="Han M.S."/>
            <person name="Yi Y.S."/>
            <person name="Han S.U."/>
        </authorList>
    </citation>
    <scope>NUCLEOTIDE SEQUENCE</scope>
</reference>
<dbReference type="RefSeq" id="NP_817286.1">
    <property type="nucleotide sequence ID" value="NC_004677.2"/>
</dbReference>
<geneLocation type="chloroplast" evidence="1"/>
<evidence type="ECO:0000313" key="1">
    <source>
        <dbReference type="EMBL" id="AAO74122.1"/>
    </source>
</evidence>
<dbReference type="GeneID" id="1450759"/>
<protein>
    <submittedName>
        <fullName evidence="1">ORF43c</fullName>
    </submittedName>
</protein>
<organism evidence="1">
    <name type="scientific">Pinus koraiensis</name>
    <name type="common">Korean pine</name>
    <dbReference type="NCBI Taxonomy" id="88728"/>
    <lineage>
        <taxon>Eukaryota</taxon>
        <taxon>Viridiplantae</taxon>
        <taxon>Streptophyta</taxon>
        <taxon>Embryophyta</taxon>
        <taxon>Tracheophyta</taxon>
        <taxon>Spermatophyta</taxon>
        <taxon>Pinopsida</taxon>
        <taxon>Pinidae</taxon>
        <taxon>Conifers I</taxon>
        <taxon>Pinales</taxon>
        <taxon>Pinaceae</taxon>
        <taxon>Pinus</taxon>
        <taxon>Pinus subgen. Strobus</taxon>
    </lineage>
</organism>
<proteinExistence type="predicted"/>
<name>Q85WU7_PINKO</name>
<dbReference type="AlphaFoldDB" id="Q85WU7"/>